<evidence type="ECO:0000256" key="2">
    <source>
        <dbReference type="ARBA" id="ARBA00022741"/>
    </source>
</evidence>
<evidence type="ECO:0000313" key="7">
    <source>
        <dbReference type="Proteomes" id="UP001570511"/>
    </source>
</evidence>
<dbReference type="PANTHER" id="PTHR10763">
    <property type="entry name" value="CELL DIVISION CONTROL PROTEIN 6-RELATED"/>
    <property type="match status" value="1"/>
</dbReference>
<dbReference type="SMART" id="SM00382">
    <property type="entry name" value="AAA"/>
    <property type="match status" value="1"/>
</dbReference>
<dbReference type="Gene3D" id="3.40.50.300">
    <property type="entry name" value="P-loop containing nucleotide triphosphate hydrolases"/>
    <property type="match status" value="1"/>
</dbReference>
<proteinExistence type="inferred from homology"/>
<feature type="binding site" evidence="4">
    <location>
        <begin position="67"/>
        <end position="71"/>
    </location>
    <ligand>
        <name>ATP</name>
        <dbReference type="ChEBI" id="CHEBI:30616"/>
    </ligand>
</feature>
<dbReference type="InterPro" id="IPR027417">
    <property type="entry name" value="P-loop_NTPase"/>
</dbReference>
<dbReference type="NCBIfam" id="TIGR02928">
    <property type="entry name" value="orc1/cdc6 family replication initiation protein"/>
    <property type="match status" value="1"/>
</dbReference>
<keyword evidence="2 4" id="KW-0547">Nucleotide-binding</keyword>
<name>A0ABD5MBA2_9EURY</name>
<dbReference type="HAMAP" id="MF_01407">
    <property type="entry name" value="ORC1_type_DNA_replic_protein"/>
    <property type="match status" value="1"/>
</dbReference>
<comment type="similarity">
    <text evidence="4">Belongs to the CDC6/cdc18 family.</text>
</comment>
<keyword evidence="3 4" id="KW-0067">ATP-binding</keyword>
<dbReference type="Pfam" id="PF22703">
    <property type="entry name" value="Cdc6_lid"/>
    <property type="match status" value="1"/>
</dbReference>
<dbReference type="InterPro" id="IPR014277">
    <property type="entry name" value="Orc1/Cdc6_arc"/>
</dbReference>
<dbReference type="SUPFAM" id="SSF46785">
    <property type="entry name" value="Winged helix' DNA-binding domain"/>
    <property type="match status" value="1"/>
</dbReference>
<dbReference type="InterPro" id="IPR003593">
    <property type="entry name" value="AAA+_ATPase"/>
</dbReference>
<comment type="function">
    <text evidence="4">Involved in regulation of DNA replication.</text>
</comment>
<feature type="domain" description="AAA+ ATPase" evidence="5">
    <location>
        <begin position="55"/>
        <end position="206"/>
    </location>
</feature>
<protein>
    <recommendedName>
        <fullName evidence="4">ORC1-type DNA replication protein</fullName>
    </recommendedName>
</protein>
<organism evidence="6 7">
    <name type="scientific">Halobellus rubicundus</name>
    <dbReference type="NCBI Taxonomy" id="2996466"/>
    <lineage>
        <taxon>Archaea</taxon>
        <taxon>Methanobacteriati</taxon>
        <taxon>Methanobacteriota</taxon>
        <taxon>Stenosarchaea group</taxon>
        <taxon>Halobacteria</taxon>
        <taxon>Halobacteriales</taxon>
        <taxon>Haloferacaceae</taxon>
        <taxon>Halobellus</taxon>
    </lineage>
</organism>
<dbReference type="InterPro" id="IPR050311">
    <property type="entry name" value="ORC1/CDC6"/>
</dbReference>
<comment type="caution">
    <text evidence="6">The sequence shown here is derived from an EMBL/GenBank/DDBJ whole genome shotgun (WGS) entry which is preliminary data.</text>
</comment>
<dbReference type="SUPFAM" id="SSF52540">
    <property type="entry name" value="P-loop containing nucleoside triphosphate hydrolases"/>
    <property type="match status" value="1"/>
</dbReference>
<reference evidence="6 7" key="1">
    <citation type="submission" date="2024-08" db="EMBL/GenBank/DDBJ databases">
        <title>Halobellus sp. MBLA0158 whole genome sequence.</title>
        <authorList>
            <person name="Hwang C.Y."/>
            <person name="Cho E.-S."/>
            <person name="Seo M.-J."/>
        </authorList>
    </citation>
    <scope>NUCLEOTIDE SEQUENCE [LARGE SCALE GENOMIC DNA]</scope>
    <source>
        <strain evidence="6 7">MBLA0158</strain>
    </source>
</reference>
<accession>A0ABD5MBA2</accession>
<evidence type="ECO:0000256" key="3">
    <source>
        <dbReference type="ARBA" id="ARBA00022840"/>
    </source>
</evidence>
<feature type="binding site" evidence="4">
    <location>
        <position position="224"/>
    </location>
    <ligand>
        <name>ATP</name>
        <dbReference type="ChEBI" id="CHEBI:30616"/>
    </ligand>
</feature>
<dbReference type="EMBL" id="JBGNYA010000001">
    <property type="protein sequence ID" value="MFA1610776.1"/>
    <property type="molecule type" value="Genomic_DNA"/>
</dbReference>
<evidence type="ECO:0000259" key="5">
    <source>
        <dbReference type="SMART" id="SM00382"/>
    </source>
</evidence>
<evidence type="ECO:0000256" key="4">
    <source>
        <dbReference type="HAMAP-Rule" id="MF_01407"/>
    </source>
</evidence>
<dbReference type="InterPro" id="IPR055237">
    <property type="entry name" value="Cdc6_lid"/>
</dbReference>
<dbReference type="AlphaFoldDB" id="A0ABD5MBA2"/>
<dbReference type="PANTHER" id="PTHR10763:SF26">
    <property type="entry name" value="CELL DIVISION CONTROL PROTEIN 6 HOMOLOG"/>
    <property type="match status" value="1"/>
</dbReference>
<dbReference type="InterPro" id="IPR036390">
    <property type="entry name" value="WH_DNA-bd_sf"/>
</dbReference>
<evidence type="ECO:0000313" key="6">
    <source>
        <dbReference type="EMBL" id="MFA1610776.1"/>
    </source>
</evidence>
<dbReference type="RefSeq" id="WP_372388542.1">
    <property type="nucleotide sequence ID" value="NZ_JBGNYA010000001.1"/>
</dbReference>
<dbReference type="CDD" id="cd00009">
    <property type="entry name" value="AAA"/>
    <property type="match status" value="1"/>
</dbReference>
<gene>
    <name evidence="6" type="ORF">OS889_07130</name>
</gene>
<evidence type="ECO:0000256" key="1">
    <source>
        <dbReference type="ARBA" id="ARBA00022705"/>
    </source>
</evidence>
<dbReference type="Pfam" id="PF13191">
    <property type="entry name" value="AAA_16"/>
    <property type="match status" value="1"/>
</dbReference>
<dbReference type="InterPro" id="IPR036388">
    <property type="entry name" value="WH-like_DNA-bd_sf"/>
</dbReference>
<dbReference type="Gene3D" id="1.10.8.60">
    <property type="match status" value="1"/>
</dbReference>
<keyword evidence="7" id="KW-1185">Reference proteome</keyword>
<dbReference type="InterPro" id="IPR041664">
    <property type="entry name" value="AAA_16"/>
</dbReference>
<sequence>MTDYDDLFAETAASDSLFVDKRALDPLREPDEIVARSEQQQQVARLLNGVHEGYLPTTVSIYGPPGTGKTVTTRRVCGEFAARTETFAVEYVNLKECRSLFSAANEIHLELTGTKRGAYEGLDGVFEGIWEALEAYPEWTVLILDEIDHIQHDSNYDPNDFFYRLLRGEGKLKRDLNLSVFLVSNELLEVDLRLDSRVKSAMDGEEVFFPPYGVALLERILRPRIEQAFRDGAVPDAVFEYGVREAARRWGDVRKALRLFRQAGETATERGLEAVTRECLDATIETTGKEAVTEKLLALPFNHFLVLTGVTGWTERPSGEIKQPVTTSEVVASLHQQNLAEEFLLSERAVRELVTDLETMGLVDTWVDSRGREGRVKQIETSFDPQWVRDVLERYVAETEQVDPESVLADPDVGS</sequence>
<dbReference type="GO" id="GO:0005524">
    <property type="term" value="F:ATP binding"/>
    <property type="evidence" value="ECO:0007669"/>
    <property type="project" value="UniProtKB-UniRule"/>
</dbReference>
<dbReference type="Gene3D" id="1.10.10.10">
    <property type="entry name" value="Winged helix-like DNA-binding domain superfamily/Winged helix DNA-binding domain"/>
    <property type="match status" value="1"/>
</dbReference>
<feature type="binding site" evidence="4">
    <location>
        <position position="212"/>
    </location>
    <ligand>
        <name>ATP</name>
        <dbReference type="ChEBI" id="CHEBI:30616"/>
    </ligand>
</feature>
<dbReference type="GO" id="GO:0006260">
    <property type="term" value="P:DNA replication"/>
    <property type="evidence" value="ECO:0007669"/>
    <property type="project" value="UniProtKB-UniRule"/>
</dbReference>
<keyword evidence="1 4" id="KW-0235">DNA replication</keyword>
<dbReference type="Proteomes" id="UP001570511">
    <property type="component" value="Unassembled WGS sequence"/>
</dbReference>